<dbReference type="SUPFAM" id="SSF52317">
    <property type="entry name" value="Class I glutamine amidotransferase-like"/>
    <property type="match status" value="1"/>
</dbReference>
<name>A0A6J6AFI8_9ZZZZ</name>
<feature type="region of interest" description="Disordered" evidence="1">
    <location>
        <begin position="209"/>
        <end position="229"/>
    </location>
</feature>
<dbReference type="InterPro" id="IPR011697">
    <property type="entry name" value="Peptidase_C26"/>
</dbReference>
<dbReference type="AlphaFoldDB" id="A0A6J6AFI8"/>
<dbReference type="Pfam" id="PF07722">
    <property type="entry name" value="Peptidase_C26"/>
    <property type="match status" value="1"/>
</dbReference>
<protein>
    <submittedName>
        <fullName evidence="2">Unannotated protein</fullName>
    </submittedName>
</protein>
<organism evidence="2">
    <name type="scientific">freshwater metagenome</name>
    <dbReference type="NCBI Taxonomy" id="449393"/>
    <lineage>
        <taxon>unclassified sequences</taxon>
        <taxon>metagenomes</taxon>
        <taxon>ecological metagenomes</taxon>
    </lineage>
</organism>
<dbReference type="PROSITE" id="PS51273">
    <property type="entry name" value="GATASE_TYPE_1"/>
    <property type="match status" value="1"/>
</dbReference>
<dbReference type="EMBL" id="CAFBQH010000010">
    <property type="protein sequence ID" value="CAB5045648.1"/>
    <property type="molecule type" value="Genomic_DNA"/>
</dbReference>
<evidence type="ECO:0000313" key="4">
    <source>
        <dbReference type="EMBL" id="CAB5045648.1"/>
    </source>
</evidence>
<dbReference type="InterPro" id="IPR029062">
    <property type="entry name" value="Class_I_gatase-like"/>
</dbReference>
<dbReference type="CDD" id="cd01745">
    <property type="entry name" value="GATase1_2"/>
    <property type="match status" value="1"/>
</dbReference>
<dbReference type="Gene3D" id="3.40.50.880">
    <property type="match status" value="1"/>
</dbReference>
<proteinExistence type="predicted"/>
<evidence type="ECO:0000256" key="1">
    <source>
        <dbReference type="SAM" id="MobiDB-lite"/>
    </source>
</evidence>
<sequence>MKQPLIAIPGKLSPEAVGHRTPVVSCGQNYIDAVHRAGGLPIIVSPTNDRDVIASTLARCDGMLMIGGGDVSPTKYGATEWARLSGVNEFLDEFEIAACNHAIETEMPILAVCRGQQVLNVALGGTLIQHLKTTPDHRDTMHGIQVVPGSRLALAMGTTDPFIHSLHHQAIENLASDLAVVGTHQDGTIEAVEHKGSTWIVGVQWHPEDTARDDPSQQGLFNTLISHAR</sequence>
<evidence type="ECO:0000313" key="2">
    <source>
        <dbReference type="EMBL" id="CAB4367676.1"/>
    </source>
</evidence>
<dbReference type="EMBL" id="CAEZXA010000044">
    <property type="protein sequence ID" value="CAB4673437.1"/>
    <property type="molecule type" value="Genomic_DNA"/>
</dbReference>
<dbReference type="GO" id="GO:0006598">
    <property type="term" value="P:polyamine catabolic process"/>
    <property type="evidence" value="ECO:0007669"/>
    <property type="project" value="TreeGrafter"/>
</dbReference>
<feature type="compositionally biased region" description="Polar residues" evidence="1">
    <location>
        <begin position="216"/>
        <end position="229"/>
    </location>
</feature>
<reference evidence="2" key="1">
    <citation type="submission" date="2020-05" db="EMBL/GenBank/DDBJ databases">
        <authorList>
            <person name="Chiriac C."/>
            <person name="Salcher M."/>
            <person name="Ghai R."/>
            <person name="Kavagutti S V."/>
        </authorList>
    </citation>
    <scope>NUCLEOTIDE SEQUENCE</scope>
</reference>
<dbReference type="PANTHER" id="PTHR43235">
    <property type="entry name" value="GLUTAMINE AMIDOTRANSFERASE PB2B2.05-RELATED"/>
    <property type="match status" value="1"/>
</dbReference>
<evidence type="ECO:0000313" key="3">
    <source>
        <dbReference type="EMBL" id="CAB4673437.1"/>
    </source>
</evidence>
<gene>
    <name evidence="3" type="ORF">UFOPK2334_00664</name>
    <name evidence="2" type="ORF">UFOPK4179_00464</name>
    <name evidence="4" type="ORF">UFOPK4293_00291</name>
</gene>
<dbReference type="GO" id="GO:0033969">
    <property type="term" value="F:gamma-glutamyl-gamma-aminobutyrate hydrolase activity"/>
    <property type="evidence" value="ECO:0007669"/>
    <property type="project" value="TreeGrafter"/>
</dbReference>
<dbReference type="EMBL" id="CAETWZ010000029">
    <property type="protein sequence ID" value="CAB4367676.1"/>
    <property type="molecule type" value="Genomic_DNA"/>
</dbReference>
<dbReference type="InterPro" id="IPR044668">
    <property type="entry name" value="PuuD-like"/>
</dbReference>
<accession>A0A6J6AFI8</accession>
<dbReference type="PANTHER" id="PTHR43235:SF1">
    <property type="entry name" value="GLUTAMINE AMIDOTRANSFERASE PB2B2.05-RELATED"/>
    <property type="match status" value="1"/>
</dbReference>
<dbReference type="GO" id="GO:0005829">
    <property type="term" value="C:cytosol"/>
    <property type="evidence" value="ECO:0007669"/>
    <property type="project" value="TreeGrafter"/>
</dbReference>